<proteinExistence type="predicted"/>
<comment type="caution">
    <text evidence="2">The sequence shown here is derived from an EMBL/GenBank/DDBJ whole genome shotgun (WGS) entry which is preliminary data.</text>
</comment>
<evidence type="ECO:0000256" key="1">
    <source>
        <dbReference type="SAM" id="MobiDB-lite"/>
    </source>
</evidence>
<dbReference type="PANTHER" id="PTHR31681">
    <property type="entry name" value="C2H2-LIKE ZINC FINGER PROTEIN"/>
    <property type="match status" value="1"/>
</dbReference>
<dbReference type="EMBL" id="JAYMYR010000004">
    <property type="protein sequence ID" value="KAK7368542.1"/>
    <property type="molecule type" value="Genomic_DNA"/>
</dbReference>
<reference evidence="2 3" key="1">
    <citation type="submission" date="2024-01" db="EMBL/GenBank/DDBJ databases">
        <title>The genomes of 5 underutilized Papilionoideae crops provide insights into root nodulation and disease resistanc.</title>
        <authorList>
            <person name="Jiang F."/>
        </authorList>
    </citation>
    <scope>NUCLEOTIDE SEQUENCE [LARGE SCALE GENOMIC DNA]</scope>
    <source>
        <strain evidence="2">JINMINGXINNONG_FW02</strain>
        <tissue evidence="2">Leaves</tissue>
    </source>
</reference>
<dbReference type="PANTHER" id="PTHR31681:SF29">
    <property type="entry name" value="C2H2-LIKE ZINC FINGER PROTEIN"/>
    <property type="match status" value="1"/>
</dbReference>
<feature type="compositionally biased region" description="Basic and acidic residues" evidence="1">
    <location>
        <begin position="38"/>
        <end position="54"/>
    </location>
</feature>
<name>A0AAN9NDN2_PHACN</name>
<accession>A0AAN9NDN2</accession>
<sequence length="359" mass="40627">MSEVWHLLKKSLHCKSHSSEVHDPQASRRDQRKRNSKSVRDERNKRQSENHVSHEIFFDRSSGEIKICPCYPSSQGHEDGNGTEEPPSTTMLSSKTLCVDCDECHVFSKKKVPRVKDSNDPPISTRHRQCEDKIKSSHTVEEQENAHLHSVIQLEREDSSSKIIEQICQGNFMESKEEQIECVLRVQSKQETFAWYEECRELVRVKAERAENEHPRCLVDGNEVLRFHGTTVACSLASSASSSTLCTLDQCGVCQILKHGFSSNQQSFHGAVGVCTTSTSGKAIHSISSSNNKSVHRKCVMLCRVIAGRIHNPLQEIKEMADTGFDSLVKKMREHSEIEELIVLNPRAVLPCFLVIYKI</sequence>
<gene>
    <name evidence="2" type="ORF">VNO80_10569</name>
</gene>
<keyword evidence="3" id="KW-1185">Reference proteome</keyword>
<feature type="compositionally biased region" description="Basic and acidic residues" evidence="1">
    <location>
        <begin position="17"/>
        <end position="29"/>
    </location>
</feature>
<evidence type="ECO:0000313" key="3">
    <source>
        <dbReference type="Proteomes" id="UP001374584"/>
    </source>
</evidence>
<dbReference type="AlphaFoldDB" id="A0AAN9NDN2"/>
<organism evidence="2 3">
    <name type="scientific">Phaseolus coccineus</name>
    <name type="common">Scarlet runner bean</name>
    <name type="synonym">Phaseolus multiflorus</name>
    <dbReference type="NCBI Taxonomy" id="3886"/>
    <lineage>
        <taxon>Eukaryota</taxon>
        <taxon>Viridiplantae</taxon>
        <taxon>Streptophyta</taxon>
        <taxon>Embryophyta</taxon>
        <taxon>Tracheophyta</taxon>
        <taxon>Spermatophyta</taxon>
        <taxon>Magnoliopsida</taxon>
        <taxon>eudicotyledons</taxon>
        <taxon>Gunneridae</taxon>
        <taxon>Pentapetalae</taxon>
        <taxon>rosids</taxon>
        <taxon>fabids</taxon>
        <taxon>Fabales</taxon>
        <taxon>Fabaceae</taxon>
        <taxon>Papilionoideae</taxon>
        <taxon>50 kb inversion clade</taxon>
        <taxon>NPAAA clade</taxon>
        <taxon>indigoferoid/millettioid clade</taxon>
        <taxon>Phaseoleae</taxon>
        <taxon>Phaseolus</taxon>
    </lineage>
</organism>
<evidence type="ECO:0000313" key="2">
    <source>
        <dbReference type="EMBL" id="KAK7368542.1"/>
    </source>
</evidence>
<dbReference type="Proteomes" id="UP001374584">
    <property type="component" value="Unassembled WGS sequence"/>
</dbReference>
<feature type="region of interest" description="Disordered" evidence="1">
    <location>
        <begin position="16"/>
        <end position="54"/>
    </location>
</feature>
<dbReference type="Gene3D" id="3.90.228.10">
    <property type="match status" value="1"/>
</dbReference>
<dbReference type="SUPFAM" id="SSF56399">
    <property type="entry name" value="ADP-ribosylation"/>
    <property type="match status" value="1"/>
</dbReference>
<protein>
    <submittedName>
        <fullName evidence="2">Uncharacterized protein</fullName>
    </submittedName>
</protein>